<dbReference type="RefSeq" id="XP_020067319.1">
    <property type="nucleotide sequence ID" value="XM_020208900.1"/>
</dbReference>
<gene>
    <name evidence="6" type="ORF">CANTADRAFT_4224</name>
</gene>
<evidence type="ECO:0000256" key="5">
    <source>
        <dbReference type="ARBA" id="ARBA00023136"/>
    </source>
</evidence>
<evidence type="ECO:0008006" key="8">
    <source>
        <dbReference type="Google" id="ProtNLM"/>
    </source>
</evidence>
<name>A0A1E4SRZ8_9ASCO</name>
<organism evidence="6 7">
    <name type="scientific">Suhomyces tanzawaensis NRRL Y-17324</name>
    <dbReference type="NCBI Taxonomy" id="984487"/>
    <lineage>
        <taxon>Eukaryota</taxon>
        <taxon>Fungi</taxon>
        <taxon>Dikarya</taxon>
        <taxon>Ascomycota</taxon>
        <taxon>Saccharomycotina</taxon>
        <taxon>Pichiomycetes</taxon>
        <taxon>Debaryomycetaceae</taxon>
        <taxon>Suhomyces</taxon>
    </lineage>
</organism>
<comment type="similarity">
    <text evidence="2">Belongs to the membrane magnesium transporter (TC 1.A.67) family.</text>
</comment>
<keyword evidence="4" id="KW-1133">Transmembrane helix</keyword>
<dbReference type="OrthoDB" id="44756at2759"/>
<dbReference type="Pfam" id="PF10270">
    <property type="entry name" value="MMgT"/>
    <property type="match status" value="1"/>
</dbReference>
<keyword evidence="5" id="KW-0472">Membrane</keyword>
<dbReference type="PANTHER" id="PTHR28144">
    <property type="entry name" value="ER MEMBRANE PROTEIN COMPLEX SUBUNIT 5"/>
    <property type="match status" value="1"/>
</dbReference>
<dbReference type="GO" id="GO:0034975">
    <property type="term" value="P:protein folding in endoplasmic reticulum"/>
    <property type="evidence" value="ECO:0007669"/>
    <property type="project" value="TreeGrafter"/>
</dbReference>
<dbReference type="PANTHER" id="PTHR28144:SF1">
    <property type="entry name" value="ER MEMBRANE PROTEIN COMPLEX SUBUNIT 5"/>
    <property type="match status" value="1"/>
</dbReference>
<dbReference type="STRING" id="984487.A0A1E4SRZ8"/>
<comment type="subcellular location">
    <subcellularLocation>
        <location evidence="1">Endomembrane system</location>
        <topology evidence="1">Multi-pass membrane protein</topology>
    </subcellularLocation>
</comment>
<dbReference type="AlphaFoldDB" id="A0A1E4SRZ8"/>
<accession>A0A1E4SRZ8</accession>
<evidence type="ECO:0000313" key="7">
    <source>
        <dbReference type="Proteomes" id="UP000094285"/>
    </source>
</evidence>
<dbReference type="GO" id="GO:0072546">
    <property type="term" value="C:EMC complex"/>
    <property type="evidence" value="ECO:0007669"/>
    <property type="project" value="TreeGrafter"/>
</dbReference>
<dbReference type="GeneID" id="30983036"/>
<evidence type="ECO:0000256" key="3">
    <source>
        <dbReference type="ARBA" id="ARBA00022692"/>
    </source>
</evidence>
<evidence type="ECO:0000256" key="2">
    <source>
        <dbReference type="ARBA" id="ARBA00006109"/>
    </source>
</evidence>
<evidence type="ECO:0000313" key="6">
    <source>
        <dbReference type="EMBL" id="ODV82197.1"/>
    </source>
</evidence>
<keyword evidence="3" id="KW-0812">Transmembrane</keyword>
<protein>
    <recommendedName>
        <fullName evidence="8">Membrane magnesium transporter</fullName>
    </recommendedName>
</protein>
<keyword evidence="7" id="KW-1185">Reference proteome</keyword>
<evidence type="ECO:0000256" key="4">
    <source>
        <dbReference type="ARBA" id="ARBA00022989"/>
    </source>
</evidence>
<proteinExistence type="inferred from homology"/>
<dbReference type="InterPro" id="IPR018937">
    <property type="entry name" value="MMgT"/>
</dbReference>
<sequence length="142" mass="15935">MSSVLYIVGGVLVLHAAYSSMEFHLLAKSMHQECTFTTVPSDIIHETVYGLVLIILGAIRSVRNEVAYTVEGSESSEGALKGININVAVKQDHEYLRPIEMKRAVAVSERIGLNDYAEFESRVDFVDLVEKRKEFNQWSEAQ</sequence>
<dbReference type="InterPro" id="IPR053279">
    <property type="entry name" value="EMC_subunit"/>
</dbReference>
<dbReference type="Proteomes" id="UP000094285">
    <property type="component" value="Unassembled WGS sequence"/>
</dbReference>
<dbReference type="EMBL" id="KV453909">
    <property type="protein sequence ID" value="ODV82197.1"/>
    <property type="molecule type" value="Genomic_DNA"/>
</dbReference>
<reference evidence="7" key="1">
    <citation type="submission" date="2016-05" db="EMBL/GenBank/DDBJ databases">
        <title>Comparative genomics of biotechnologically important yeasts.</title>
        <authorList>
            <consortium name="DOE Joint Genome Institute"/>
            <person name="Riley R."/>
            <person name="Haridas S."/>
            <person name="Wolfe K.H."/>
            <person name="Lopes M.R."/>
            <person name="Hittinger C.T."/>
            <person name="Goker M."/>
            <person name="Salamov A."/>
            <person name="Wisecaver J."/>
            <person name="Long T.M."/>
            <person name="Aerts A.L."/>
            <person name="Barry K."/>
            <person name="Choi C."/>
            <person name="Clum A."/>
            <person name="Coughlan A.Y."/>
            <person name="Deshpande S."/>
            <person name="Douglass A.P."/>
            <person name="Hanson S.J."/>
            <person name="Klenk H.-P."/>
            <person name="Labutti K."/>
            <person name="Lapidus A."/>
            <person name="Lindquist E."/>
            <person name="Lipzen A."/>
            <person name="Meier-Kolthoff J.P."/>
            <person name="Ohm R.A."/>
            <person name="Otillar R.P."/>
            <person name="Pangilinan J."/>
            <person name="Peng Y."/>
            <person name="Rokas A."/>
            <person name="Rosa C.A."/>
            <person name="Scheuner C."/>
            <person name="Sibirny A.A."/>
            <person name="Slot J.C."/>
            <person name="Stielow J.B."/>
            <person name="Sun H."/>
            <person name="Kurtzman C.P."/>
            <person name="Blackwell M."/>
            <person name="Grigoriev I.V."/>
            <person name="Jeffries T.W."/>
        </authorList>
    </citation>
    <scope>NUCLEOTIDE SEQUENCE [LARGE SCALE GENOMIC DNA]</scope>
    <source>
        <strain evidence="7">NRRL Y-17324</strain>
    </source>
</reference>
<evidence type="ECO:0000256" key="1">
    <source>
        <dbReference type="ARBA" id="ARBA00004127"/>
    </source>
</evidence>